<evidence type="ECO:0000256" key="1">
    <source>
        <dbReference type="SAM" id="SignalP"/>
    </source>
</evidence>
<sequence>MKKLLTAFIISLLMTSMVNANQCTNNFTLSALETLKKEKFEIESVNKRNKTAIKLLSCLGYQDPKIRDGVVFEGISYWLRNELLDQNTVKTIFNSLINTLQQVNQETDDFTQPFAALVFSEVIRVDRLSPYLSDEERQRAVDVSTRYMSKIEDYRGFDDAKGWRHAVAHTADVFLQLSLNKNISKIQLNQLLSAIQSQVSPQKLHFYTYGEPKRLATAIIYIVLRGEHTESEISSFFDRVVSPVPFADWDSVYGSKNGLAKLHNTRSFIYSIFAITGQSENPKLKAIQPILANIIKNLG</sequence>
<dbReference type="Pfam" id="PF10978">
    <property type="entry name" value="DUF2785"/>
    <property type="match status" value="1"/>
</dbReference>
<reference evidence="2" key="1">
    <citation type="submission" date="2022-01" db="EMBL/GenBank/DDBJ databases">
        <title>Colwellia maritima, isolated from seawater.</title>
        <authorList>
            <person name="Kristyanto S."/>
            <person name="Jung J."/>
            <person name="Jeon C.O."/>
        </authorList>
    </citation>
    <scope>NUCLEOTIDE SEQUENCE</scope>
    <source>
        <strain evidence="2">MSW7</strain>
    </source>
</reference>
<feature type="chain" id="PRO_5047135213" evidence="1">
    <location>
        <begin position="21"/>
        <end position="299"/>
    </location>
</feature>
<comment type="caution">
    <text evidence="2">The sequence shown here is derived from an EMBL/GenBank/DDBJ whole genome shotgun (WGS) entry which is preliminary data.</text>
</comment>
<dbReference type="InterPro" id="IPR021247">
    <property type="entry name" value="DUF2785"/>
</dbReference>
<gene>
    <name evidence="2" type="ORF">L3081_13710</name>
</gene>
<keyword evidence="1" id="KW-0732">Signal</keyword>
<feature type="signal peptide" evidence="1">
    <location>
        <begin position="1"/>
        <end position="20"/>
    </location>
</feature>
<protein>
    <submittedName>
        <fullName evidence="2">DUF2785 domain-containing protein</fullName>
    </submittedName>
</protein>
<name>A0ABS9X1X6_9GAMM</name>
<proteinExistence type="predicted"/>
<organism evidence="2 3">
    <name type="scientific">Colwellia maritima</name>
    <dbReference type="NCBI Taxonomy" id="2912588"/>
    <lineage>
        <taxon>Bacteria</taxon>
        <taxon>Pseudomonadati</taxon>
        <taxon>Pseudomonadota</taxon>
        <taxon>Gammaproteobacteria</taxon>
        <taxon>Alteromonadales</taxon>
        <taxon>Colwelliaceae</taxon>
        <taxon>Colwellia</taxon>
    </lineage>
</organism>
<dbReference type="Proteomes" id="UP001139646">
    <property type="component" value="Unassembled WGS sequence"/>
</dbReference>
<keyword evidence="3" id="KW-1185">Reference proteome</keyword>
<evidence type="ECO:0000313" key="2">
    <source>
        <dbReference type="EMBL" id="MCI2284249.1"/>
    </source>
</evidence>
<evidence type="ECO:0000313" key="3">
    <source>
        <dbReference type="Proteomes" id="UP001139646"/>
    </source>
</evidence>
<dbReference type="EMBL" id="JAKKSL010000002">
    <property type="protein sequence ID" value="MCI2284249.1"/>
    <property type="molecule type" value="Genomic_DNA"/>
</dbReference>
<accession>A0ABS9X1X6</accession>
<dbReference type="RefSeq" id="WP_242286697.1">
    <property type="nucleotide sequence ID" value="NZ_JAKKSL010000002.1"/>
</dbReference>